<proteinExistence type="inferred from homology"/>
<keyword evidence="11" id="KW-1185">Reference proteome</keyword>
<protein>
    <recommendedName>
        <fullName evidence="8 9">Dephospho-CoA kinase</fullName>
        <ecNumber evidence="8 9">2.7.1.24</ecNumber>
    </recommendedName>
    <alternativeName>
        <fullName evidence="8">Dephosphocoenzyme A kinase</fullName>
    </alternativeName>
</protein>
<comment type="subcellular location">
    <subcellularLocation>
        <location evidence="8">Cytoplasm</location>
    </subcellularLocation>
</comment>
<evidence type="ECO:0000256" key="8">
    <source>
        <dbReference type="HAMAP-Rule" id="MF_00376"/>
    </source>
</evidence>
<dbReference type="PANTHER" id="PTHR10695">
    <property type="entry name" value="DEPHOSPHO-COA KINASE-RELATED"/>
    <property type="match status" value="1"/>
</dbReference>
<comment type="pathway">
    <text evidence="8">Cofactor biosynthesis; coenzyme A biosynthesis; CoA from (R)-pantothenate: step 5/5.</text>
</comment>
<dbReference type="InterPro" id="IPR001977">
    <property type="entry name" value="Depp_CoAkinase"/>
</dbReference>
<evidence type="ECO:0000256" key="4">
    <source>
        <dbReference type="ARBA" id="ARBA00022741"/>
    </source>
</evidence>
<dbReference type="AlphaFoldDB" id="A0A0R2MSW8"/>
<dbReference type="GO" id="GO:0005737">
    <property type="term" value="C:cytoplasm"/>
    <property type="evidence" value="ECO:0007669"/>
    <property type="project" value="UniProtKB-SubCell"/>
</dbReference>
<dbReference type="PROSITE" id="PS51219">
    <property type="entry name" value="DPCK"/>
    <property type="match status" value="1"/>
</dbReference>
<dbReference type="EC" id="2.7.1.24" evidence="8 9"/>
<dbReference type="Proteomes" id="UP000050969">
    <property type="component" value="Unassembled WGS sequence"/>
</dbReference>
<dbReference type="SUPFAM" id="SSF52540">
    <property type="entry name" value="P-loop containing nucleoside triphosphate hydrolases"/>
    <property type="match status" value="1"/>
</dbReference>
<dbReference type="PANTHER" id="PTHR10695:SF46">
    <property type="entry name" value="BIFUNCTIONAL COENZYME A SYNTHASE-RELATED"/>
    <property type="match status" value="1"/>
</dbReference>
<dbReference type="STRING" id="1293598.IV56_GL000935"/>
<evidence type="ECO:0000313" key="11">
    <source>
        <dbReference type="Proteomes" id="UP000050969"/>
    </source>
</evidence>
<evidence type="ECO:0000256" key="6">
    <source>
        <dbReference type="ARBA" id="ARBA00022840"/>
    </source>
</evidence>
<dbReference type="GO" id="GO:0015937">
    <property type="term" value="P:coenzyme A biosynthetic process"/>
    <property type="evidence" value="ECO:0007669"/>
    <property type="project" value="UniProtKB-UniRule"/>
</dbReference>
<dbReference type="InterPro" id="IPR027417">
    <property type="entry name" value="P-loop_NTPase"/>
</dbReference>
<keyword evidence="7 8" id="KW-0173">Coenzyme A biosynthesis</keyword>
<dbReference type="GO" id="GO:0004140">
    <property type="term" value="F:dephospho-CoA kinase activity"/>
    <property type="evidence" value="ECO:0007669"/>
    <property type="project" value="UniProtKB-UniRule"/>
</dbReference>
<evidence type="ECO:0000313" key="10">
    <source>
        <dbReference type="EMBL" id="KRO16662.1"/>
    </source>
</evidence>
<accession>A0A0R2MSW8</accession>
<keyword evidence="5 8" id="KW-0418">Kinase</keyword>
<comment type="similarity">
    <text evidence="1 8">Belongs to the CoaE family.</text>
</comment>
<organism evidence="10 11">
    <name type="scientific">Lacticaseibacillus saniviri JCM 17471 = DSM 24301</name>
    <dbReference type="NCBI Taxonomy" id="1293598"/>
    <lineage>
        <taxon>Bacteria</taxon>
        <taxon>Bacillati</taxon>
        <taxon>Bacillota</taxon>
        <taxon>Bacilli</taxon>
        <taxon>Lactobacillales</taxon>
        <taxon>Lactobacillaceae</taxon>
        <taxon>Lacticaseibacillus</taxon>
    </lineage>
</organism>
<comment type="catalytic activity">
    <reaction evidence="8">
        <text>3'-dephospho-CoA + ATP = ADP + CoA + H(+)</text>
        <dbReference type="Rhea" id="RHEA:18245"/>
        <dbReference type="ChEBI" id="CHEBI:15378"/>
        <dbReference type="ChEBI" id="CHEBI:30616"/>
        <dbReference type="ChEBI" id="CHEBI:57287"/>
        <dbReference type="ChEBI" id="CHEBI:57328"/>
        <dbReference type="ChEBI" id="CHEBI:456216"/>
        <dbReference type="EC" id="2.7.1.24"/>
    </reaction>
</comment>
<evidence type="ECO:0000256" key="5">
    <source>
        <dbReference type="ARBA" id="ARBA00022777"/>
    </source>
</evidence>
<dbReference type="UniPathway" id="UPA00241">
    <property type="reaction ID" value="UER00356"/>
</dbReference>
<dbReference type="GO" id="GO:0005524">
    <property type="term" value="F:ATP binding"/>
    <property type="evidence" value="ECO:0007669"/>
    <property type="project" value="UniProtKB-UniRule"/>
</dbReference>
<dbReference type="NCBIfam" id="TIGR00152">
    <property type="entry name" value="dephospho-CoA kinase"/>
    <property type="match status" value="1"/>
</dbReference>
<evidence type="ECO:0000256" key="3">
    <source>
        <dbReference type="ARBA" id="ARBA00022679"/>
    </source>
</evidence>
<comment type="function">
    <text evidence="8">Catalyzes the phosphorylation of the 3'-hydroxyl group of dephosphocoenzyme A to form coenzyme A.</text>
</comment>
<sequence>MNSVTYFLGLTGGIATGKSTVSQMFKDKNIPVVDADVIARSVVTPESPVLAGLVDAFGQTILTPDHELDRKALGQIVFNDDQARERMNAIYRPYLRKAIDAQLREAAKQSELVVGDIPLLFEANYQDVFDGVAVVTVDVATQRKRLMARNQLSQEAADKRIKAQMPLADKVKRADYVIDNQESVAHTKSQVDHLIKQLSMV</sequence>
<dbReference type="Gene3D" id="3.40.50.300">
    <property type="entry name" value="P-loop containing nucleotide triphosphate hydrolases"/>
    <property type="match status" value="1"/>
</dbReference>
<dbReference type="EMBL" id="JQCE01000034">
    <property type="protein sequence ID" value="KRO16662.1"/>
    <property type="molecule type" value="Genomic_DNA"/>
</dbReference>
<keyword evidence="2 8" id="KW-0963">Cytoplasm</keyword>
<keyword evidence="3 8" id="KW-0808">Transferase</keyword>
<keyword evidence="6 8" id="KW-0067">ATP-binding</keyword>
<evidence type="ECO:0000256" key="7">
    <source>
        <dbReference type="ARBA" id="ARBA00022993"/>
    </source>
</evidence>
<name>A0A0R2MSW8_9LACO</name>
<evidence type="ECO:0000256" key="2">
    <source>
        <dbReference type="ARBA" id="ARBA00022490"/>
    </source>
</evidence>
<comment type="caution">
    <text evidence="10">The sequence shown here is derived from an EMBL/GenBank/DDBJ whole genome shotgun (WGS) entry which is preliminary data.</text>
</comment>
<dbReference type="CDD" id="cd02022">
    <property type="entry name" value="DPCK"/>
    <property type="match status" value="1"/>
</dbReference>
<dbReference type="Pfam" id="PF01121">
    <property type="entry name" value="CoaE"/>
    <property type="match status" value="1"/>
</dbReference>
<evidence type="ECO:0000256" key="9">
    <source>
        <dbReference type="NCBIfam" id="TIGR00152"/>
    </source>
</evidence>
<dbReference type="HAMAP" id="MF_00376">
    <property type="entry name" value="Dephospho_CoA_kinase"/>
    <property type="match status" value="1"/>
</dbReference>
<reference evidence="10 11" key="1">
    <citation type="journal article" date="2015" name="Genome Announc.">
        <title>Expanding the biotechnology potential of lactobacilli through comparative genomics of 213 strains and associated genera.</title>
        <authorList>
            <person name="Sun Z."/>
            <person name="Harris H.M."/>
            <person name="McCann A."/>
            <person name="Guo C."/>
            <person name="Argimon S."/>
            <person name="Zhang W."/>
            <person name="Yang X."/>
            <person name="Jeffery I.B."/>
            <person name="Cooney J.C."/>
            <person name="Kagawa T.F."/>
            <person name="Liu W."/>
            <person name="Song Y."/>
            <person name="Salvetti E."/>
            <person name="Wrobel A."/>
            <person name="Rasinkangas P."/>
            <person name="Parkhill J."/>
            <person name="Rea M.C."/>
            <person name="O'Sullivan O."/>
            <person name="Ritari J."/>
            <person name="Douillard F.P."/>
            <person name="Paul Ross R."/>
            <person name="Yang R."/>
            <person name="Briner A.E."/>
            <person name="Felis G.E."/>
            <person name="de Vos W.M."/>
            <person name="Barrangou R."/>
            <person name="Klaenhammer T.R."/>
            <person name="Caufield P.W."/>
            <person name="Cui Y."/>
            <person name="Zhang H."/>
            <person name="O'Toole P.W."/>
        </authorList>
    </citation>
    <scope>NUCLEOTIDE SEQUENCE [LARGE SCALE GENOMIC DNA]</scope>
    <source>
        <strain evidence="10 11">DSM 24301</strain>
    </source>
</reference>
<evidence type="ECO:0000256" key="1">
    <source>
        <dbReference type="ARBA" id="ARBA00009018"/>
    </source>
</evidence>
<gene>
    <name evidence="8" type="primary">coaE</name>
    <name evidence="10" type="ORF">IV56_GL000935</name>
</gene>
<keyword evidence="4 8" id="KW-0547">Nucleotide-binding</keyword>
<dbReference type="PATRIC" id="fig|1293598.4.peg.985"/>
<feature type="binding site" evidence="8">
    <location>
        <begin position="15"/>
        <end position="20"/>
    </location>
    <ligand>
        <name>ATP</name>
        <dbReference type="ChEBI" id="CHEBI:30616"/>
    </ligand>
</feature>
<dbReference type="FunFam" id="3.40.50.300:FF:000991">
    <property type="entry name" value="Dephospho-CoA kinase"/>
    <property type="match status" value="1"/>
</dbReference>